<gene>
    <name evidence="4" type="ORF">RJ641_017455</name>
</gene>
<dbReference type="AlphaFoldDB" id="A0AAN8V0E3"/>
<keyword evidence="2 3" id="KW-0472">Membrane</keyword>
<comment type="subcellular location">
    <subcellularLocation>
        <location evidence="1">Membrane</location>
    </subcellularLocation>
</comment>
<organism evidence="4 5">
    <name type="scientific">Dillenia turbinata</name>
    <dbReference type="NCBI Taxonomy" id="194707"/>
    <lineage>
        <taxon>Eukaryota</taxon>
        <taxon>Viridiplantae</taxon>
        <taxon>Streptophyta</taxon>
        <taxon>Embryophyta</taxon>
        <taxon>Tracheophyta</taxon>
        <taxon>Spermatophyta</taxon>
        <taxon>Magnoliopsida</taxon>
        <taxon>eudicotyledons</taxon>
        <taxon>Gunneridae</taxon>
        <taxon>Pentapetalae</taxon>
        <taxon>Dilleniales</taxon>
        <taxon>Dilleniaceae</taxon>
        <taxon>Dillenia</taxon>
    </lineage>
</organism>
<reference evidence="4 5" key="1">
    <citation type="submission" date="2023-12" db="EMBL/GenBank/DDBJ databases">
        <title>A high-quality genome assembly for Dillenia turbinata (Dilleniales).</title>
        <authorList>
            <person name="Chanderbali A."/>
        </authorList>
    </citation>
    <scope>NUCLEOTIDE SEQUENCE [LARGE SCALE GENOMIC DNA]</scope>
    <source>
        <strain evidence="4">LSX21</strain>
        <tissue evidence="4">Leaf</tissue>
    </source>
</reference>
<name>A0AAN8V0E3_9MAGN</name>
<evidence type="ECO:0000256" key="3">
    <source>
        <dbReference type="SAM" id="Phobius"/>
    </source>
</evidence>
<feature type="transmembrane region" description="Helical" evidence="3">
    <location>
        <begin position="34"/>
        <end position="62"/>
    </location>
</feature>
<dbReference type="GO" id="GO:0098542">
    <property type="term" value="P:defense response to other organism"/>
    <property type="evidence" value="ECO:0007669"/>
    <property type="project" value="InterPro"/>
</dbReference>
<evidence type="ECO:0000256" key="2">
    <source>
        <dbReference type="ARBA" id="ARBA00023136"/>
    </source>
</evidence>
<evidence type="ECO:0000256" key="1">
    <source>
        <dbReference type="ARBA" id="ARBA00004370"/>
    </source>
</evidence>
<keyword evidence="3" id="KW-0812">Transmembrane</keyword>
<dbReference type="PANTHER" id="PTHR31234:SF72">
    <property type="entry name" value="NDR1_HIN1-LIKE PROTEIN 6"/>
    <property type="match status" value="1"/>
</dbReference>
<evidence type="ECO:0000313" key="5">
    <source>
        <dbReference type="Proteomes" id="UP001370490"/>
    </source>
</evidence>
<accession>A0AAN8V0E3</accession>
<dbReference type="InterPro" id="IPR044839">
    <property type="entry name" value="NDR1-like"/>
</dbReference>
<comment type="caution">
    <text evidence="4">The sequence shown here is derived from an EMBL/GenBank/DDBJ whole genome shotgun (WGS) entry which is preliminary data.</text>
</comment>
<dbReference type="PANTHER" id="PTHR31234">
    <property type="entry name" value="LATE EMBRYOGENESIS ABUNDANT (LEA) HYDROXYPROLINE-RICH GLYCOPROTEIN FAMILY"/>
    <property type="match status" value="1"/>
</dbReference>
<sequence length="230" mass="25750">MFQGQGSVRPPPPYRHDIPRYHSYSKRRSGCSCFGCLSCCCCFIFSFILITAALSAFFYFYFEPKAPRYNVTNFNVLEFKTQPDLSLYTEFVVSLMADNPNKNIGFIYGKDSSIVVSYSDSTLCSGQLPAFHQGPSNVTMMDVILKGKSTFGSGLQQALMENRNSGRVPLHVEVKVPVIMVVADFQSKQIDVVVNCSLIVSNLTPGKKANILDTTYYEGMIIERTYIDLN</sequence>
<proteinExistence type="predicted"/>
<keyword evidence="5" id="KW-1185">Reference proteome</keyword>
<protein>
    <submittedName>
        <fullName evidence="4">Late embryogenesis abundant protein, LEA_2 subgroup</fullName>
    </submittedName>
</protein>
<dbReference type="GO" id="GO:0005886">
    <property type="term" value="C:plasma membrane"/>
    <property type="evidence" value="ECO:0007669"/>
    <property type="project" value="TreeGrafter"/>
</dbReference>
<dbReference type="Proteomes" id="UP001370490">
    <property type="component" value="Unassembled WGS sequence"/>
</dbReference>
<evidence type="ECO:0000313" key="4">
    <source>
        <dbReference type="EMBL" id="KAK6919033.1"/>
    </source>
</evidence>
<keyword evidence="3" id="KW-1133">Transmembrane helix</keyword>
<dbReference type="EMBL" id="JBAMMX010000022">
    <property type="protein sequence ID" value="KAK6919033.1"/>
    <property type="molecule type" value="Genomic_DNA"/>
</dbReference>